<evidence type="ECO:0000256" key="5">
    <source>
        <dbReference type="SAM" id="Phobius"/>
    </source>
</evidence>
<evidence type="ECO:0000259" key="6">
    <source>
        <dbReference type="Pfam" id="PF01699"/>
    </source>
</evidence>
<proteinExistence type="predicted"/>
<comment type="subcellular location">
    <subcellularLocation>
        <location evidence="1">Membrane</location>
        <topology evidence="1">Multi-pass membrane protein</topology>
    </subcellularLocation>
</comment>
<dbReference type="GO" id="GO:0005262">
    <property type="term" value="F:calcium channel activity"/>
    <property type="evidence" value="ECO:0007669"/>
    <property type="project" value="TreeGrafter"/>
</dbReference>
<dbReference type="EMBL" id="LCRB01000002">
    <property type="protein sequence ID" value="KKW26846.1"/>
    <property type="molecule type" value="Genomic_DNA"/>
</dbReference>
<evidence type="ECO:0000256" key="3">
    <source>
        <dbReference type="ARBA" id="ARBA00022989"/>
    </source>
</evidence>
<feature type="transmembrane region" description="Helical" evidence="5">
    <location>
        <begin position="263"/>
        <end position="285"/>
    </location>
</feature>
<feature type="transmembrane region" description="Helical" evidence="5">
    <location>
        <begin position="39"/>
        <end position="59"/>
    </location>
</feature>
<keyword evidence="4 5" id="KW-0472">Membrane</keyword>
<organism evidence="7 8">
    <name type="scientific">candidate division Kazan bacterium GW2011_GWB1_52_7</name>
    <dbReference type="NCBI Taxonomy" id="1620414"/>
    <lineage>
        <taxon>Bacteria</taxon>
        <taxon>Bacteria division Kazan-3B-28</taxon>
    </lineage>
</organism>
<dbReference type="PANTHER" id="PTHR10846:SF8">
    <property type="entry name" value="INNER MEMBRANE PROTEIN YRBG"/>
    <property type="match status" value="1"/>
</dbReference>
<reference evidence="7 8" key="1">
    <citation type="journal article" date="2015" name="Nature">
        <title>rRNA introns, odd ribosomes, and small enigmatic genomes across a large radiation of phyla.</title>
        <authorList>
            <person name="Brown C.T."/>
            <person name="Hug L.A."/>
            <person name="Thomas B.C."/>
            <person name="Sharon I."/>
            <person name="Castelle C.J."/>
            <person name="Singh A."/>
            <person name="Wilkins M.J."/>
            <person name="Williams K.H."/>
            <person name="Banfield J.F."/>
        </authorList>
    </citation>
    <scope>NUCLEOTIDE SEQUENCE [LARGE SCALE GENOMIC DNA]</scope>
</reference>
<comment type="caution">
    <text evidence="7">The sequence shown here is derived from an EMBL/GenBank/DDBJ whole genome shotgun (WGS) entry which is preliminary data.</text>
</comment>
<protein>
    <submittedName>
        <fullName evidence="7">Ca2+/Na+ antiporter</fullName>
    </submittedName>
</protein>
<accession>A0A0G1X786</accession>
<evidence type="ECO:0000313" key="7">
    <source>
        <dbReference type="EMBL" id="KKW26846.1"/>
    </source>
</evidence>
<feature type="domain" description="Sodium/calcium exchanger membrane region" evidence="6">
    <location>
        <begin position="173"/>
        <end position="310"/>
    </location>
</feature>
<evidence type="ECO:0000256" key="1">
    <source>
        <dbReference type="ARBA" id="ARBA00004141"/>
    </source>
</evidence>
<name>A0A0G1X786_UNCK3</name>
<dbReference type="InterPro" id="IPR004481">
    <property type="entry name" value="K/Na/Ca-exchanger"/>
</dbReference>
<dbReference type="GO" id="GO:0006874">
    <property type="term" value="P:intracellular calcium ion homeostasis"/>
    <property type="evidence" value="ECO:0007669"/>
    <property type="project" value="TreeGrafter"/>
</dbReference>
<evidence type="ECO:0000256" key="2">
    <source>
        <dbReference type="ARBA" id="ARBA00022692"/>
    </source>
</evidence>
<dbReference type="GO" id="GO:0005886">
    <property type="term" value="C:plasma membrane"/>
    <property type="evidence" value="ECO:0007669"/>
    <property type="project" value="TreeGrafter"/>
</dbReference>
<evidence type="ECO:0000256" key="4">
    <source>
        <dbReference type="ARBA" id="ARBA00023136"/>
    </source>
</evidence>
<feature type="transmembrane region" description="Helical" evidence="5">
    <location>
        <begin position="168"/>
        <end position="188"/>
    </location>
</feature>
<dbReference type="Proteomes" id="UP000034913">
    <property type="component" value="Unassembled WGS sequence"/>
</dbReference>
<evidence type="ECO:0000313" key="8">
    <source>
        <dbReference type="Proteomes" id="UP000034913"/>
    </source>
</evidence>
<feature type="transmembrane region" description="Helical" evidence="5">
    <location>
        <begin position="71"/>
        <end position="95"/>
    </location>
</feature>
<dbReference type="AlphaFoldDB" id="A0A0G1X786"/>
<feature type="transmembrane region" description="Helical" evidence="5">
    <location>
        <begin position="235"/>
        <end position="257"/>
    </location>
</feature>
<dbReference type="InterPro" id="IPR004837">
    <property type="entry name" value="NaCa_Exmemb"/>
</dbReference>
<dbReference type="Pfam" id="PF01699">
    <property type="entry name" value="Na_Ca_ex"/>
    <property type="match status" value="2"/>
</dbReference>
<dbReference type="InterPro" id="IPR044880">
    <property type="entry name" value="NCX_ion-bd_dom_sf"/>
</dbReference>
<feature type="transmembrane region" description="Helical" evidence="5">
    <location>
        <begin position="107"/>
        <end position="125"/>
    </location>
</feature>
<keyword evidence="2 5" id="KW-0812">Transmembrane</keyword>
<feature type="transmembrane region" description="Helical" evidence="5">
    <location>
        <begin position="6"/>
        <end position="27"/>
    </location>
</feature>
<dbReference type="GO" id="GO:0008273">
    <property type="term" value="F:calcium, potassium:sodium antiporter activity"/>
    <property type="evidence" value="ECO:0007669"/>
    <property type="project" value="TreeGrafter"/>
</dbReference>
<dbReference type="PANTHER" id="PTHR10846">
    <property type="entry name" value="SODIUM/POTASSIUM/CALCIUM EXCHANGER"/>
    <property type="match status" value="1"/>
</dbReference>
<sequence length="317" mass="34039">MLTTQILLLFALSYALGTAASFATKSAHKIAKLFHTNDFVIGFFIVGLATSTPEITVAINSGLRNVSGLSLGNLLGASIVIMSLLAGLAAILAGKLSINRFLKNDDFLLYLAISVLPAVAVMDGHLTRLDGIWLVGAYLLFAARMYQRRNIYEPHLSIPAPKGRYTHLGREVTILIIALAVILTSAYYLVGSSLFVASALNVPPLLIGLLVLSIGTNLPELTLVLTQSYKRSQNLVLGDLLSNVLLNVPTLGLLALIRPFTITAFNSTAISAAFLVVSVIVFGILMWSKNMLTRREGVILFVIYIAYAANSLSAFVS</sequence>
<feature type="transmembrane region" description="Helical" evidence="5">
    <location>
        <begin position="297"/>
        <end position="316"/>
    </location>
</feature>
<keyword evidence="3 5" id="KW-1133">Transmembrane helix</keyword>
<dbReference type="Gene3D" id="1.20.1420.30">
    <property type="entry name" value="NCX, central ion-binding region"/>
    <property type="match status" value="1"/>
</dbReference>
<gene>
    <name evidence="7" type="ORF">VF00_C0002G0171</name>
</gene>
<feature type="domain" description="Sodium/calcium exchanger membrane region" evidence="6">
    <location>
        <begin position="7"/>
        <end position="145"/>
    </location>
</feature>